<feature type="transmembrane region" description="Helical" evidence="1">
    <location>
        <begin position="31"/>
        <end position="55"/>
    </location>
</feature>
<dbReference type="AlphaFoldDB" id="A0A1J7CRQ3"/>
<sequence>MKIKELKKDLLYSDIEERINSIKRKKNIYLLLYRATKIIVFIAGATVTVLTGWKILNEDEKFDPGNYVLVISASITVLAAIEGLFSFKDKGKSNDLLLFELRRLRDRMCYDFTKGKWIYEKNKDYHFLKYQEILEAQKTIIEDLSGGED</sequence>
<protein>
    <recommendedName>
        <fullName evidence="4">DUF4231 domain-containing protein</fullName>
    </recommendedName>
</protein>
<keyword evidence="1" id="KW-1133">Transmembrane helix</keyword>
<dbReference type="OrthoDB" id="671344at2"/>
<keyword evidence="3" id="KW-1185">Reference proteome</keyword>
<dbReference type="Proteomes" id="UP000182826">
    <property type="component" value="Unassembled WGS sequence"/>
</dbReference>
<name>A0A1J7CRQ3_FLAJO</name>
<gene>
    <name evidence="2" type="ORF">BKM63_05440</name>
</gene>
<evidence type="ECO:0000313" key="3">
    <source>
        <dbReference type="Proteomes" id="UP000182826"/>
    </source>
</evidence>
<proteinExistence type="predicted"/>
<keyword evidence="1" id="KW-0472">Membrane</keyword>
<organism evidence="2 3">
    <name type="scientific">Flavobacterium johnsoniae</name>
    <name type="common">Cytophaga johnsonae</name>
    <dbReference type="NCBI Taxonomy" id="986"/>
    <lineage>
        <taxon>Bacteria</taxon>
        <taxon>Pseudomonadati</taxon>
        <taxon>Bacteroidota</taxon>
        <taxon>Flavobacteriia</taxon>
        <taxon>Flavobacteriales</taxon>
        <taxon>Flavobacteriaceae</taxon>
        <taxon>Flavobacterium</taxon>
    </lineage>
</organism>
<evidence type="ECO:0008006" key="4">
    <source>
        <dbReference type="Google" id="ProtNLM"/>
    </source>
</evidence>
<evidence type="ECO:0000256" key="1">
    <source>
        <dbReference type="SAM" id="Phobius"/>
    </source>
</evidence>
<comment type="caution">
    <text evidence="2">The sequence shown here is derived from an EMBL/GenBank/DDBJ whole genome shotgun (WGS) entry which is preliminary data.</text>
</comment>
<dbReference type="RefSeq" id="WP_071635625.1">
    <property type="nucleotide sequence ID" value="NZ_MLFK01000005.1"/>
</dbReference>
<dbReference type="EMBL" id="MLFK01000005">
    <property type="protein sequence ID" value="OIV42322.1"/>
    <property type="molecule type" value="Genomic_DNA"/>
</dbReference>
<accession>A0A1J7CRQ3</accession>
<keyword evidence="1" id="KW-0812">Transmembrane</keyword>
<evidence type="ECO:0000313" key="2">
    <source>
        <dbReference type="EMBL" id="OIV42322.1"/>
    </source>
</evidence>
<reference evidence="2 3" key="1">
    <citation type="submission" date="2016-10" db="EMBL/GenBank/DDBJ databases">
        <title>Draft Genome Sequence of Rhizobacteria Flavobacterium johnsoniae CI04.</title>
        <authorList>
            <person name="Bravo J.I."/>
            <person name="Lozano G.L."/>
            <person name="Handelsman J."/>
        </authorList>
    </citation>
    <scope>NUCLEOTIDE SEQUENCE [LARGE SCALE GENOMIC DNA]</scope>
    <source>
        <strain evidence="2 3">CI04</strain>
    </source>
</reference>
<feature type="transmembrane region" description="Helical" evidence="1">
    <location>
        <begin position="67"/>
        <end position="87"/>
    </location>
</feature>
<dbReference type="NCBIfam" id="NF033634">
    <property type="entry name" value="SLATT_1"/>
    <property type="match status" value="1"/>
</dbReference>